<reference evidence="1" key="2">
    <citation type="submission" date="2015-06" db="UniProtKB">
        <authorList>
            <consortium name="EnsemblMetazoa"/>
        </authorList>
    </citation>
    <scope>IDENTIFICATION</scope>
</reference>
<keyword evidence="2" id="KW-1185">Reference proteome</keyword>
<evidence type="ECO:0000313" key="2">
    <source>
        <dbReference type="Proteomes" id="UP000015102"/>
    </source>
</evidence>
<evidence type="ECO:0000313" key="1">
    <source>
        <dbReference type="EnsemblMetazoa" id="MESCA003615-PA"/>
    </source>
</evidence>
<sequence length="67" mass="7722">MCGLYDDNTICSAYLYKNCGSENYVMSIHLQTWNQQNTPHAMFLTFPNIDSNHSIGYGNWDPENIKT</sequence>
<dbReference type="AlphaFoldDB" id="T1GJG9"/>
<accession>T1GJG9</accession>
<organism evidence="1 2">
    <name type="scientific">Megaselia scalaris</name>
    <name type="common">Humpbacked fly</name>
    <name type="synonym">Phora scalaris</name>
    <dbReference type="NCBI Taxonomy" id="36166"/>
    <lineage>
        <taxon>Eukaryota</taxon>
        <taxon>Metazoa</taxon>
        <taxon>Ecdysozoa</taxon>
        <taxon>Arthropoda</taxon>
        <taxon>Hexapoda</taxon>
        <taxon>Insecta</taxon>
        <taxon>Pterygota</taxon>
        <taxon>Neoptera</taxon>
        <taxon>Endopterygota</taxon>
        <taxon>Diptera</taxon>
        <taxon>Brachycera</taxon>
        <taxon>Muscomorpha</taxon>
        <taxon>Platypezoidea</taxon>
        <taxon>Phoridae</taxon>
        <taxon>Megaseliini</taxon>
        <taxon>Megaselia</taxon>
    </lineage>
</organism>
<reference evidence="2" key="1">
    <citation type="submission" date="2013-02" db="EMBL/GenBank/DDBJ databases">
        <authorList>
            <person name="Hughes D."/>
        </authorList>
    </citation>
    <scope>NUCLEOTIDE SEQUENCE</scope>
    <source>
        <strain>Durham</strain>
        <strain evidence="2">NC isolate 2 -- Noor lab</strain>
    </source>
</reference>
<name>T1GJG9_MEGSC</name>
<protein>
    <submittedName>
        <fullName evidence="1">Uncharacterized protein</fullName>
    </submittedName>
</protein>
<dbReference type="EnsemblMetazoa" id="MESCA003615-RA">
    <property type="protein sequence ID" value="MESCA003615-PA"/>
    <property type="gene ID" value="MESCA003615"/>
</dbReference>
<dbReference type="Proteomes" id="UP000015102">
    <property type="component" value="Unassembled WGS sequence"/>
</dbReference>
<dbReference type="EMBL" id="CAQQ02079557">
    <property type="status" value="NOT_ANNOTATED_CDS"/>
    <property type="molecule type" value="Genomic_DNA"/>
</dbReference>
<dbReference type="EMBL" id="CAQQ02079556">
    <property type="status" value="NOT_ANNOTATED_CDS"/>
    <property type="molecule type" value="Genomic_DNA"/>
</dbReference>
<dbReference type="HOGENOM" id="CLU_2815365_0_0_1"/>
<proteinExistence type="predicted"/>